<dbReference type="AlphaFoldDB" id="A0A7C9PGX8"/>
<dbReference type="Gene3D" id="1.20.144.10">
    <property type="entry name" value="Phosphatidic acid phosphatase type 2/haloperoxidase"/>
    <property type="match status" value="1"/>
</dbReference>
<dbReference type="InterPro" id="IPR036938">
    <property type="entry name" value="PAP2/HPO_sf"/>
</dbReference>
<dbReference type="RefSeq" id="WP_163457534.1">
    <property type="nucleotide sequence ID" value="NZ_JAAGOH010000011.1"/>
</dbReference>
<gene>
    <name evidence="4" type="ORF">G3A44_10815</name>
</gene>
<feature type="compositionally biased region" description="Basic and acidic residues" evidence="1">
    <location>
        <begin position="217"/>
        <end position="226"/>
    </location>
</feature>
<comment type="caution">
    <text evidence="4">The sequence shown here is derived from an EMBL/GenBank/DDBJ whole genome shotgun (WGS) entry which is preliminary data.</text>
</comment>
<dbReference type="SUPFAM" id="SSF48317">
    <property type="entry name" value="Acid phosphatase/Vanadium-dependent haloperoxidase"/>
    <property type="match status" value="1"/>
</dbReference>
<dbReference type="EMBL" id="JAAGOH010000011">
    <property type="protein sequence ID" value="NDY91677.1"/>
    <property type="molecule type" value="Genomic_DNA"/>
</dbReference>
<proteinExistence type="predicted"/>
<name>A0A7C9PGX8_9BURK</name>
<evidence type="ECO:0000256" key="1">
    <source>
        <dbReference type="SAM" id="MobiDB-lite"/>
    </source>
</evidence>
<keyword evidence="5" id="KW-1185">Reference proteome</keyword>
<feature type="compositionally biased region" description="Low complexity" evidence="1">
    <location>
        <begin position="68"/>
        <end position="92"/>
    </location>
</feature>
<protein>
    <submittedName>
        <fullName evidence="4">Phosphatase PAP2 family protein</fullName>
    </submittedName>
</protein>
<evidence type="ECO:0000259" key="3">
    <source>
        <dbReference type="Pfam" id="PF01569"/>
    </source>
</evidence>
<keyword evidence="2" id="KW-0732">Signal</keyword>
<dbReference type="Pfam" id="PF01569">
    <property type="entry name" value="PAP2"/>
    <property type="match status" value="1"/>
</dbReference>
<dbReference type="InterPro" id="IPR000326">
    <property type="entry name" value="PAP2/HPO"/>
</dbReference>
<feature type="region of interest" description="Disordered" evidence="1">
    <location>
        <begin position="51"/>
        <end position="92"/>
    </location>
</feature>
<evidence type="ECO:0000313" key="4">
    <source>
        <dbReference type="EMBL" id="NDY91677.1"/>
    </source>
</evidence>
<feature type="chain" id="PRO_5028857441" evidence="2">
    <location>
        <begin position="43"/>
        <end position="351"/>
    </location>
</feature>
<sequence>MRPPVLSPCPPSLQPRACRHRRRPWTLGLCALLAGAPWVAGAQVTGTQAAAPPASSALAPPPAPEASPPASSAPAPAAAAPEAGPASPWSQAWSAWPAQAQRIATAPWGEDRQTVARAALGVAGLVLLDKPLTRAWQQHVEKPLQGFHLPEAPGPLRHVGTGGTDGWLALGVAGTWLGGWALGDAQAERTGLAAGQAMVWSVVVSELLLKTVTGRKRPQDPWHPETDAEGAFTDDPWDFGHRRATRLPSGPMGTSMPSFHVTVWFAVAKVYADSYDSLAWPYGLLVLGLASDIQSHRHWVSDMVAGALIGTGLGAVVRPAAQASGTTRPGGGLALRLDGQGRPALAWSRAW</sequence>
<dbReference type="Proteomes" id="UP000484255">
    <property type="component" value="Unassembled WGS sequence"/>
</dbReference>
<evidence type="ECO:0000313" key="5">
    <source>
        <dbReference type="Proteomes" id="UP000484255"/>
    </source>
</evidence>
<accession>A0A7C9PGX8</accession>
<evidence type="ECO:0000256" key="2">
    <source>
        <dbReference type="SAM" id="SignalP"/>
    </source>
</evidence>
<organism evidence="4 5">
    <name type="scientific">Ideonella livida</name>
    <dbReference type="NCBI Taxonomy" id="2707176"/>
    <lineage>
        <taxon>Bacteria</taxon>
        <taxon>Pseudomonadati</taxon>
        <taxon>Pseudomonadota</taxon>
        <taxon>Betaproteobacteria</taxon>
        <taxon>Burkholderiales</taxon>
        <taxon>Sphaerotilaceae</taxon>
        <taxon>Ideonella</taxon>
    </lineage>
</organism>
<feature type="signal peptide" evidence="2">
    <location>
        <begin position="1"/>
        <end position="42"/>
    </location>
</feature>
<reference evidence="4 5" key="1">
    <citation type="submission" date="2020-02" db="EMBL/GenBank/DDBJ databases">
        <title>Ideonella bacterium strain TBM-1.</title>
        <authorList>
            <person name="Chen W.-M."/>
        </authorList>
    </citation>
    <scope>NUCLEOTIDE SEQUENCE [LARGE SCALE GENOMIC DNA]</scope>
    <source>
        <strain evidence="4 5">TBM-1</strain>
    </source>
</reference>
<feature type="region of interest" description="Disordered" evidence="1">
    <location>
        <begin position="216"/>
        <end position="235"/>
    </location>
</feature>
<feature type="domain" description="Phosphatidic acid phosphatase type 2/haloperoxidase" evidence="3">
    <location>
        <begin position="197"/>
        <end position="319"/>
    </location>
</feature>